<protein>
    <submittedName>
        <fullName evidence="8">Glycoside hydrolase family 43 protein</fullName>
    </submittedName>
</protein>
<dbReference type="InterPro" id="IPR006710">
    <property type="entry name" value="Glyco_hydro_43"/>
</dbReference>
<feature type="active site" description="Proton acceptor" evidence="4">
    <location>
        <position position="15"/>
    </location>
</feature>
<sequence>MTYVTNPILKGFNPDPSILRVEDDYYIATSTFEWFPGVQIHHSRDLVNWKLLTRPLDRVSQLDMRGCPDSTGVWAPCLSYDKGIYYLVYTVVHTKEHFKDTHNYLVTAPLITGPWSEPIYLNSYGFDPSLFHDDNGRKYIVTMTTDFRKDRNRFAGILLEEFSLDQKRCLGNPKLIFEGTEIGWTEGPHLYHIEQYYYLLVAEGGTFYNHAESVARSRTIEGPYDMMPGNPLVTSKDRPNLLIQKAGHADLVQLQDGSWALVHLCGRPVKQHCMLGRETSIQNVYFDQDGWLRIEGGGNAPNPVFKSPFDVKPLPPSDILYQFDGPELPLDFQTLRIPLNEDTLSFKDRPGYLRLYGKESMSSLFKQALVGRRQQCFVCEVTTKLEFDPTWYKEMAGIAYYYGTREYYYLRLSHDEALGKVVCIMSCDNGKHEELFPPVAVGDIHEIWMRIETDYDTVRFSYSLDGMEYVQYGNDCDALRISDDHIDNSAFTGAFFALACQDLSGFNKPADFAFMQYKELQ</sequence>
<dbReference type="PANTHER" id="PTHR42812:SF12">
    <property type="entry name" value="BETA-XYLOSIDASE-RELATED"/>
    <property type="match status" value="1"/>
</dbReference>
<dbReference type="PANTHER" id="PTHR42812">
    <property type="entry name" value="BETA-XYLOSIDASE"/>
    <property type="match status" value="1"/>
</dbReference>
<dbReference type="InterPro" id="IPR051795">
    <property type="entry name" value="Glycosyl_Hydrlase_43"/>
</dbReference>
<reference evidence="8 9" key="2">
    <citation type="submission" date="2018-09" db="EMBL/GenBank/DDBJ databases">
        <title>Genome of Sphaerochaeta halotolerans strain 4-11.</title>
        <authorList>
            <person name="Nazina T.N."/>
            <person name="Sokolova D.S."/>
        </authorList>
    </citation>
    <scope>NUCLEOTIDE SEQUENCE [LARGE SCALE GENOMIC DNA]</scope>
    <source>
        <strain evidence="8 9">4-11</strain>
    </source>
</reference>
<evidence type="ECO:0000313" key="9">
    <source>
        <dbReference type="Proteomes" id="UP000264002"/>
    </source>
</evidence>
<evidence type="ECO:0000259" key="7">
    <source>
        <dbReference type="Pfam" id="PF17851"/>
    </source>
</evidence>
<accession>A0A372MDU2</accession>
<evidence type="ECO:0000313" key="8">
    <source>
        <dbReference type="EMBL" id="RFU93959.1"/>
    </source>
</evidence>
<reference evidence="9" key="1">
    <citation type="submission" date="2018-08" db="EMBL/GenBank/DDBJ databases">
        <authorList>
            <person name="Grouzdev D.S."/>
            <person name="Krutkina M.S."/>
        </authorList>
    </citation>
    <scope>NUCLEOTIDE SEQUENCE [LARGE SCALE GENOMIC DNA]</scope>
    <source>
        <strain evidence="9">4-11</strain>
    </source>
</reference>
<dbReference type="Gene3D" id="2.60.120.200">
    <property type="match status" value="1"/>
</dbReference>
<dbReference type="InterPro" id="IPR041542">
    <property type="entry name" value="GH43_C2"/>
</dbReference>
<proteinExistence type="inferred from homology"/>
<keyword evidence="2 6" id="KW-0378">Hydrolase</keyword>
<dbReference type="GO" id="GO:0004553">
    <property type="term" value="F:hydrolase activity, hydrolyzing O-glycosyl compounds"/>
    <property type="evidence" value="ECO:0007669"/>
    <property type="project" value="InterPro"/>
</dbReference>
<evidence type="ECO:0000256" key="4">
    <source>
        <dbReference type="PIRSR" id="PIRSR606710-1"/>
    </source>
</evidence>
<evidence type="ECO:0000256" key="5">
    <source>
        <dbReference type="PIRSR" id="PIRSR606710-2"/>
    </source>
</evidence>
<dbReference type="SUPFAM" id="SSF49899">
    <property type="entry name" value="Concanavalin A-like lectins/glucanases"/>
    <property type="match status" value="1"/>
</dbReference>
<comment type="caution">
    <text evidence="8">The sequence shown here is derived from an EMBL/GenBank/DDBJ whole genome shotgun (WGS) entry which is preliminary data.</text>
</comment>
<dbReference type="SUPFAM" id="SSF75005">
    <property type="entry name" value="Arabinanase/levansucrase/invertase"/>
    <property type="match status" value="1"/>
</dbReference>
<dbReference type="InterPro" id="IPR023296">
    <property type="entry name" value="Glyco_hydro_beta-prop_sf"/>
</dbReference>
<dbReference type="RefSeq" id="WP_117331221.1">
    <property type="nucleotide sequence ID" value="NZ_QUWK01000014.1"/>
</dbReference>
<feature type="site" description="Important for catalytic activity, responsible for pKa modulation of the active site Glu and correct orientation of both the proton donor and substrate" evidence="5">
    <location>
        <position position="127"/>
    </location>
</feature>
<dbReference type="Gene3D" id="2.115.10.20">
    <property type="entry name" value="Glycosyl hydrolase domain, family 43"/>
    <property type="match status" value="1"/>
</dbReference>
<gene>
    <name evidence="8" type="ORF">DYP60_11825</name>
</gene>
<keyword evidence="3 6" id="KW-0326">Glycosidase</keyword>
<name>A0A372MDU2_9SPIR</name>
<dbReference type="GO" id="GO:0005975">
    <property type="term" value="P:carbohydrate metabolic process"/>
    <property type="evidence" value="ECO:0007669"/>
    <property type="project" value="InterPro"/>
</dbReference>
<feature type="domain" description="Beta-xylosidase C-terminal Concanavalin A-like" evidence="7">
    <location>
        <begin position="322"/>
        <end position="518"/>
    </location>
</feature>
<dbReference type="Pfam" id="PF04616">
    <property type="entry name" value="Glyco_hydro_43"/>
    <property type="match status" value="1"/>
</dbReference>
<keyword evidence="9" id="KW-1185">Reference proteome</keyword>
<evidence type="ECO:0000256" key="1">
    <source>
        <dbReference type="ARBA" id="ARBA00009865"/>
    </source>
</evidence>
<evidence type="ECO:0000256" key="3">
    <source>
        <dbReference type="ARBA" id="ARBA00023295"/>
    </source>
</evidence>
<evidence type="ECO:0000256" key="6">
    <source>
        <dbReference type="RuleBase" id="RU361187"/>
    </source>
</evidence>
<evidence type="ECO:0000256" key="2">
    <source>
        <dbReference type="ARBA" id="ARBA00022801"/>
    </source>
</evidence>
<dbReference type="InterPro" id="IPR013320">
    <property type="entry name" value="ConA-like_dom_sf"/>
</dbReference>
<dbReference type="AlphaFoldDB" id="A0A372MDU2"/>
<dbReference type="Pfam" id="PF17851">
    <property type="entry name" value="GH43_C2"/>
    <property type="match status" value="1"/>
</dbReference>
<feature type="active site" description="Proton donor" evidence="4">
    <location>
        <position position="186"/>
    </location>
</feature>
<comment type="similarity">
    <text evidence="1 6">Belongs to the glycosyl hydrolase 43 family.</text>
</comment>
<dbReference type="Proteomes" id="UP000264002">
    <property type="component" value="Unassembled WGS sequence"/>
</dbReference>
<dbReference type="CDD" id="cd09000">
    <property type="entry name" value="GH43_SXA-like"/>
    <property type="match status" value="1"/>
</dbReference>
<organism evidence="8 9">
    <name type="scientific">Sphaerochaeta halotolerans</name>
    <dbReference type="NCBI Taxonomy" id="2293840"/>
    <lineage>
        <taxon>Bacteria</taxon>
        <taxon>Pseudomonadati</taxon>
        <taxon>Spirochaetota</taxon>
        <taxon>Spirochaetia</taxon>
        <taxon>Spirochaetales</taxon>
        <taxon>Sphaerochaetaceae</taxon>
        <taxon>Sphaerochaeta</taxon>
    </lineage>
</organism>
<dbReference type="EMBL" id="QUWK01000014">
    <property type="protein sequence ID" value="RFU93959.1"/>
    <property type="molecule type" value="Genomic_DNA"/>
</dbReference>